<sequence length="694" mass="75754">MHSGRARKAAWLGVGAGIVLLLVAVLLALAKGHPGRLNAADQLASVASGLVGLVSLAVSLMSLRIATHAEQPDPAVLLDRACGELARQVQQQWHQEAKARGLLRPEPLRVRWSSTGRPVSATPVEVLGPVAGRVIRLKLHGDVTEVADKWRQLPARQLVVIGAAGAGKTSLALLLTLDLLKDRDADEPVPVLMNLTEWDPHRVHVDTWLARQLAELYPVLTDRDRFGSNVAVRLVDWSRIIPVLDGLDEMPPRLRGAAVAALTDVVSRDRPLVLTCRSQEYQDTIEETGIPLARAAVVEIEPVTGQEASEYVRAGQVHGERRWAPVVEHLRAHPQGALAQTLSTPLMVYLARTAYTPRHTDPAALTAFTDPASVEEHLLQAYLPAIYGPRTPTRDTDSPPSLHDYPPDQARQWLAFLARHLQQRRSRDLHWWHLLAAVPRPRLLFAAVFALVLAIAGGLWGASTGGLMVALISGLTIWMTVFPAVLVVGSPDEAVIDTTPGRIYINPKRLLFRLVSGLAIGLTIGLAFKLMTGLAGWLLAGTIIGVIFGFVTGFDKRAKSSEILDIRLTIRDNRTLFLALGLGPTLVFGLGFGIAFEPSAGITAGFYAGGMFGLFGIVGYGRTWFWFCVARFWLAATGRLPWRLMRFLHDAYHRGVLRRVGAAYQFRHARLQDYLATDGQRPADTLQLGGAEGM</sequence>
<feature type="transmembrane region" description="Helical" evidence="1">
    <location>
        <begin position="575"/>
        <end position="596"/>
    </location>
</feature>
<keyword evidence="1" id="KW-0472">Membrane</keyword>
<dbReference type="OrthoDB" id="419058at2"/>
<gene>
    <name evidence="3" type="ORF">GA0074692_3429</name>
</gene>
<protein>
    <submittedName>
        <fullName evidence="3">NACHT domain-containing protein</fullName>
    </submittedName>
</protein>
<keyword evidence="1" id="KW-1133">Transmembrane helix</keyword>
<reference evidence="4" key="1">
    <citation type="submission" date="2016-06" db="EMBL/GenBank/DDBJ databases">
        <authorList>
            <person name="Varghese N."/>
            <person name="Submissions Spin"/>
        </authorList>
    </citation>
    <scope>NUCLEOTIDE SEQUENCE [LARGE SCALE GENOMIC DNA]</scope>
    <source>
        <strain evidence="4">DSM 43817</strain>
    </source>
</reference>
<feature type="domain" description="NACHT" evidence="2">
    <location>
        <begin position="156"/>
        <end position="313"/>
    </location>
</feature>
<dbReference type="STRING" id="145854.GA0074692_3429"/>
<dbReference type="Pfam" id="PF05729">
    <property type="entry name" value="NACHT"/>
    <property type="match status" value="1"/>
</dbReference>
<evidence type="ECO:0000313" key="3">
    <source>
        <dbReference type="EMBL" id="SCL32865.1"/>
    </source>
</evidence>
<evidence type="ECO:0000259" key="2">
    <source>
        <dbReference type="Pfam" id="PF05729"/>
    </source>
</evidence>
<proteinExistence type="predicted"/>
<feature type="transmembrane region" description="Helical" evidence="1">
    <location>
        <begin position="608"/>
        <end position="634"/>
    </location>
</feature>
<keyword evidence="1" id="KW-0812">Transmembrane</keyword>
<dbReference type="InterPro" id="IPR027417">
    <property type="entry name" value="P-loop_NTPase"/>
</dbReference>
<dbReference type="AlphaFoldDB" id="A0A1C6SUQ0"/>
<feature type="transmembrane region" description="Helical" evidence="1">
    <location>
        <begin position="510"/>
        <end position="528"/>
    </location>
</feature>
<dbReference type="SUPFAM" id="SSF52540">
    <property type="entry name" value="P-loop containing nucleoside triphosphate hydrolases"/>
    <property type="match status" value="1"/>
</dbReference>
<feature type="transmembrane region" description="Helical" evidence="1">
    <location>
        <begin position="42"/>
        <end position="63"/>
    </location>
</feature>
<evidence type="ECO:0000313" key="4">
    <source>
        <dbReference type="Proteomes" id="UP000198959"/>
    </source>
</evidence>
<dbReference type="Gene3D" id="3.40.50.300">
    <property type="entry name" value="P-loop containing nucleotide triphosphate hydrolases"/>
    <property type="match status" value="1"/>
</dbReference>
<keyword evidence="4" id="KW-1185">Reference proteome</keyword>
<dbReference type="InterPro" id="IPR007111">
    <property type="entry name" value="NACHT_NTPase"/>
</dbReference>
<dbReference type="EMBL" id="FMHW01000002">
    <property type="protein sequence ID" value="SCL32865.1"/>
    <property type="molecule type" value="Genomic_DNA"/>
</dbReference>
<evidence type="ECO:0000256" key="1">
    <source>
        <dbReference type="SAM" id="Phobius"/>
    </source>
</evidence>
<accession>A0A1C6SUQ0</accession>
<dbReference type="Proteomes" id="UP000198959">
    <property type="component" value="Unassembled WGS sequence"/>
</dbReference>
<feature type="transmembrane region" description="Helical" evidence="1">
    <location>
        <begin position="468"/>
        <end position="489"/>
    </location>
</feature>
<feature type="transmembrane region" description="Helical" evidence="1">
    <location>
        <begin position="534"/>
        <end position="554"/>
    </location>
</feature>
<organism evidence="3 4">
    <name type="scientific">Micromonospora pallida</name>
    <dbReference type="NCBI Taxonomy" id="145854"/>
    <lineage>
        <taxon>Bacteria</taxon>
        <taxon>Bacillati</taxon>
        <taxon>Actinomycetota</taxon>
        <taxon>Actinomycetes</taxon>
        <taxon>Micromonosporales</taxon>
        <taxon>Micromonosporaceae</taxon>
        <taxon>Micromonospora</taxon>
    </lineage>
</organism>
<dbReference type="RefSeq" id="WP_141725310.1">
    <property type="nucleotide sequence ID" value="NZ_FMHW01000002.1"/>
</dbReference>
<feature type="transmembrane region" description="Helical" evidence="1">
    <location>
        <begin position="443"/>
        <end position="462"/>
    </location>
</feature>
<name>A0A1C6SUQ0_9ACTN</name>